<feature type="region of interest" description="Disordered" evidence="1">
    <location>
        <begin position="351"/>
        <end position="371"/>
    </location>
</feature>
<feature type="compositionally biased region" description="Basic and acidic residues" evidence="1">
    <location>
        <begin position="1"/>
        <end position="11"/>
    </location>
</feature>
<organism evidence="2 3">
    <name type="scientific">Micromonospora endolithica</name>
    <dbReference type="NCBI Taxonomy" id="230091"/>
    <lineage>
        <taxon>Bacteria</taxon>
        <taxon>Bacillati</taxon>
        <taxon>Actinomycetota</taxon>
        <taxon>Actinomycetes</taxon>
        <taxon>Micromonosporales</taxon>
        <taxon>Micromonosporaceae</taxon>
        <taxon>Micromonospora</taxon>
    </lineage>
</organism>
<accession>A0A3A9ZSL5</accession>
<evidence type="ECO:0000313" key="2">
    <source>
        <dbReference type="EMBL" id="RKN50457.1"/>
    </source>
</evidence>
<reference evidence="2 3" key="1">
    <citation type="journal article" date="2004" name="Syst. Appl. Microbiol.">
        <title>Cryptoendolithic actinomycetes from antarctic sandstone rock samples: Micromonospora endolithica sp. nov. and two isolates related to Micromonospora coerulea Jensen 1932.</title>
        <authorList>
            <person name="Hirsch P."/>
            <person name="Mevs U."/>
            <person name="Kroppenstedt R.M."/>
            <person name="Schumann P."/>
            <person name="Stackebrandt E."/>
        </authorList>
    </citation>
    <scope>NUCLEOTIDE SEQUENCE [LARGE SCALE GENOMIC DNA]</scope>
    <source>
        <strain evidence="2 3">JCM 12677</strain>
    </source>
</reference>
<comment type="caution">
    <text evidence="2">The sequence shown here is derived from an EMBL/GenBank/DDBJ whole genome shotgun (WGS) entry which is preliminary data.</text>
</comment>
<dbReference type="EMBL" id="RBAK01000001">
    <property type="protein sequence ID" value="RKN50457.1"/>
    <property type="molecule type" value="Genomic_DNA"/>
</dbReference>
<dbReference type="OrthoDB" id="3384638at2"/>
<sequence length="371" mass="40368">MHTRQSIDIRRPARHHTALPVNRQSDGVDSRSPRRSVTFTTGPRRSGAAAAGVATMAAALTLASIPAPPHGSTATLIVADRSCAVPNPAPAAKLATTVTASAATIVAYPRPAPPVLHDLAHRIAPDACDTTNGRFDVVRLRAWYRHDGRRTTRDIVRWYADNNSGAALTSEYPDPWPGVMHDFWPPGWLADRNLSKAFTSGDFFRYSVHSNSSNRDGDGRLITGIAELVTWHNPAPSGRSLTVSELAHTPGLIAYPRTVDRAGRTGIAVATTNGDGTERYLLILHPTTGHVLAYEHATRTPSDWQPSAYVLLLNRTHADRRWWEPATDEDTTSPMPPSNAMMPRRQGRLIVHPDQPCTPEPATAPEEGTVK</sequence>
<feature type="region of interest" description="Disordered" evidence="1">
    <location>
        <begin position="1"/>
        <end position="45"/>
    </location>
</feature>
<evidence type="ECO:0000313" key="3">
    <source>
        <dbReference type="Proteomes" id="UP000281726"/>
    </source>
</evidence>
<proteinExistence type="predicted"/>
<gene>
    <name evidence="2" type="ORF">D7223_01275</name>
</gene>
<dbReference type="RefSeq" id="WP_120723900.1">
    <property type="nucleotide sequence ID" value="NZ_RBAK01000001.1"/>
</dbReference>
<protein>
    <submittedName>
        <fullName evidence="2">Uncharacterized protein</fullName>
    </submittedName>
</protein>
<feature type="compositionally biased region" description="Low complexity" evidence="1">
    <location>
        <begin position="360"/>
        <end position="371"/>
    </location>
</feature>
<dbReference type="AlphaFoldDB" id="A0A3A9ZSL5"/>
<name>A0A3A9ZSL5_9ACTN</name>
<evidence type="ECO:0000256" key="1">
    <source>
        <dbReference type="SAM" id="MobiDB-lite"/>
    </source>
</evidence>
<keyword evidence="3" id="KW-1185">Reference proteome</keyword>
<dbReference type="Proteomes" id="UP000281726">
    <property type="component" value="Unassembled WGS sequence"/>
</dbReference>